<accession>A0A3B0U0N9</accession>
<dbReference type="AlphaFoldDB" id="A0A3B0U0N9"/>
<reference evidence="1" key="1">
    <citation type="submission" date="2018-06" db="EMBL/GenBank/DDBJ databases">
        <authorList>
            <person name="Zhirakovskaya E."/>
        </authorList>
    </citation>
    <scope>NUCLEOTIDE SEQUENCE</scope>
</reference>
<evidence type="ECO:0000313" key="1">
    <source>
        <dbReference type="EMBL" id="VAW14364.1"/>
    </source>
</evidence>
<gene>
    <name evidence="1" type="ORF">MNBD_BACTEROID03-705</name>
</gene>
<proteinExistence type="predicted"/>
<organism evidence="1">
    <name type="scientific">hydrothermal vent metagenome</name>
    <dbReference type="NCBI Taxonomy" id="652676"/>
    <lineage>
        <taxon>unclassified sequences</taxon>
        <taxon>metagenomes</taxon>
        <taxon>ecological metagenomes</taxon>
    </lineage>
</organism>
<dbReference type="EMBL" id="UOEL01000116">
    <property type="protein sequence ID" value="VAW14364.1"/>
    <property type="molecule type" value="Genomic_DNA"/>
</dbReference>
<sequence>MSGTWSDGQELKFNDPFFTKDTDTTIGAQAYFVTEFCRNRIKLSISELYKEVGWQNLVRNNMDGIFVIGTTILRTLDHDATTELYFLDTLQPHYIDINEIGNHSI</sequence>
<protein>
    <submittedName>
        <fullName evidence="1">Uncharacterized protein</fullName>
    </submittedName>
</protein>
<name>A0A3B0U0N9_9ZZZZ</name>